<gene>
    <name evidence="1" type="ORF">DLM78_09920</name>
</gene>
<dbReference type="Proteomes" id="UP000266669">
    <property type="component" value="Unassembled WGS sequence"/>
</dbReference>
<comment type="caution">
    <text evidence="1">The sequence shown here is derived from an EMBL/GenBank/DDBJ whole genome shotgun (WGS) entry which is preliminary data.</text>
</comment>
<evidence type="ECO:0000313" key="1">
    <source>
        <dbReference type="EMBL" id="RHX86167.1"/>
    </source>
</evidence>
<evidence type="ECO:0000313" key="2">
    <source>
        <dbReference type="Proteomes" id="UP000266669"/>
    </source>
</evidence>
<organism evidence="1 2">
    <name type="scientific">Leptospira stimsonii</name>
    <dbReference type="NCBI Taxonomy" id="2202203"/>
    <lineage>
        <taxon>Bacteria</taxon>
        <taxon>Pseudomonadati</taxon>
        <taxon>Spirochaetota</taxon>
        <taxon>Spirochaetia</taxon>
        <taxon>Leptospirales</taxon>
        <taxon>Leptospiraceae</taxon>
        <taxon>Leptospira</taxon>
    </lineage>
</organism>
<dbReference type="EMBL" id="QHCS01000002">
    <property type="protein sequence ID" value="RHX86167.1"/>
    <property type="molecule type" value="Genomic_DNA"/>
</dbReference>
<accession>A0A8B3CQX2</accession>
<dbReference type="AlphaFoldDB" id="A0A8B3CQX2"/>
<proteinExistence type="predicted"/>
<sequence length="154" mass="18402">MIEFDHFISTFFEFVHIAATYNRRNDKNFKKYQFLFCGCFWDLYEVRIISVGKSVWDSCEGCFWDLYEVRIISVGKSVWELLRRLFLGFIRSSYNFSAQVSVGTPAKVVLGFIRSSYNFTVQVSVGTPSEVVWRLYELRKICIDKRLWRRLREK</sequence>
<protein>
    <submittedName>
        <fullName evidence="1">Uncharacterized protein</fullName>
    </submittedName>
</protein>
<reference evidence="2" key="1">
    <citation type="submission" date="2018-05" db="EMBL/GenBank/DDBJ databases">
        <title>Leptospira yasudae sp. nov. and Leptospira stimsonii sp. nov., two pathogenic species of the genus Leptospira isolated from environmental sources.</title>
        <authorList>
            <person name="Casanovas-Massana A."/>
            <person name="Hamond C."/>
            <person name="Santos L.A."/>
            <person name="Hacker K.P."/>
            <person name="Balassiano I."/>
            <person name="Medeiros M.A."/>
            <person name="Reis M.G."/>
            <person name="Ko A.I."/>
            <person name="Wunder E.A."/>
        </authorList>
    </citation>
    <scope>NUCLEOTIDE SEQUENCE [LARGE SCALE GENOMIC DNA]</scope>
    <source>
        <strain evidence="2">AMB6-RJ</strain>
    </source>
</reference>
<name>A0A8B3CQX2_9LEPT</name>